<feature type="domain" description="HD-GYP" evidence="1">
    <location>
        <begin position="111"/>
        <end position="311"/>
    </location>
</feature>
<dbReference type="SMART" id="SM00471">
    <property type="entry name" value="HDc"/>
    <property type="match status" value="1"/>
</dbReference>
<dbReference type="OrthoDB" id="9804747at2"/>
<dbReference type="InterPro" id="IPR003607">
    <property type="entry name" value="HD/PDEase_dom"/>
</dbReference>
<gene>
    <name evidence="2" type="ORF">SAMN02745134_03845</name>
</gene>
<evidence type="ECO:0000313" key="2">
    <source>
        <dbReference type="EMBL" id="SMC29314.1"/>
    </source>
</evidence>
<dbReference type="Proteomes" id="UP000192468">
    <property type="component" value="Unassembled WGS sequence"/>
</dbReference>
<dbReference type="PANTHER" id="PTHR43155:SF2">
    <property type="entry name" value="CYCLIC DI-GMP PHOSPHODIESTERASE PA4108"/>
    <property type="match status" value="1"/>
</dbReference>
<dbReference type="AlphaFoldDB" id="A0A1W1XZK6"/>
<dbReference type="PROSITE" id="PS51832">
    <property type="entry name" value="HD_GYP"/>
    <property type="match status" value="1"/>
</dbReference>
<dbReference type="EMBL" id="FWXH01000041">
    <property type="protein sequence ID" value="SMC29314.1"/>
    <property type="molecule type" value="Genomic_DNA"/>
</dbReference>
<reference evidence="2 3" key="1">
    <citation type="submission" date="2017-04" db="EMBL/GenBank/DDBJ databases">
        <authorList>
            <person name="Afonso C.L."/>
            <person name="Miller P.J."/>
            <person name="Scott M.A."/>
            <person name="Spackman E."/>
            <person name="Goraichik I."/>
            <person name="Dimitrov K.M."/>
            <person name="Suarez D.L."/>
            <person name="Swayne D.E."/>
        </authorList>
    </citation>
    <scope>NUCLEOTIDE SEQUENCE [LARGE SCALE GENOMIC DNA]</scope>
    <source>
        <strain evidence="2 3">DSM 12555</strain>
    </source>
</reference>
<dbReference type="Gene3D" id="1.10.3210.10">
    <property type="entry name" value="Hypothetical protein af1432"/>
    <property type="match status" value="1"/>
</dbReference>
<sequence length="362" mass="41312">MRLVPIQCVKENFKLARDIYDNDGKLLLKSGTTLKNSVIKKVKNLNIFSMYVIDEYSENIIEELIGPEIRQKAIKAIKDNYGMLAEGSSKESNNIMDIKEEEFQSIVYTARQLVEEILSRKDVMLNVVDIKNLSNYVYQHSVNVAIISLIIGIKLNLHKFDLLDLCVGALLHDFGMVFVPREILKKEDNLNKDEYEIVKKHTRMGYEYLSESFEIPLSSILVSLQHHEKIGGQGYPNGVPGDNISKFAKIVAIADTYDALTSDRPYRKAMSPNEALEYIMANGGIQFDYKLVKLFSNVVVPYPKGTMVKLTNNEVGIVSKLDHNVPLRPQIKILYSKDKDRINKEINLKKEIDVVIKGLYYE</sequence>
<organism evidence="2 3">
    <name type="scientific">Clostridium acidisoli DSM 12555</name>
    <dbReference type="NCBI Taxonomy" id="1121291"/>
    <lineage>
        <taxon>Bacteria</taxon>
        <taxon>Bacillati</taxon>
        <taxon>Bacillota</taxon>
        <taxon>Clostridia</taxon>
        <taxon>Eubacteriales</taxon>
        <taxon>Clostridiaceae</taxon>
        <taxon>Clostridium</taxon>
    </lineage>
</organism>
<evidence type="ECO:0000313" key="3">
    <source>
        <dbReference type="Proteomes" id="UP000192468"/>
    </source>
</evidence>
<dbReference type="STRING" id="1121291.SAMN02745134_03845"/>
<dbReference type="RefSeq" id="WP_084117815.1">
    <property type="nucleotide sequence ID" value="NZ_FWXH01000041.1"/>
</dbReference>
<dbReference type="SUPFAM" id="SSF109604">
    <property type="entry name" value="HD-domain/PDEase-like"/>
    <property type="match status" value="1"/>
</dbReference>
<evidence type="ECO:0000259" key="1">
    <source>
        <dbReference type="PROSITE" id="PS51832"/>
    </source>
</evidence>
<accession>A0A1W1XZK6</accession>
<keyword evidence="3" id="KW-1185">Reference proteome</keyword>
<dbReference type="Pfam" id="PF13487">
    <property type="entry name" value="HD_5"/>
    <property type="match status" value="1"/>
</dbReference>
<protein>
    <submittedName>
        <fullName evidence="2">HD-GYP domain, c-di-GMP phosphodiesterase class II (Or its inactivated variant)</fullName>
    </submittedName>
</protein>
<dbReference type="CDD" id="cd00077">
    <property type="entry name" value="HDc"/>
    <property type="match status" value="1"/>
</dbReference>
<proteinExistence type="predicted"/>
<dbReference type="InterPro" id="IPR037522">
    <property type="entry name" value="HD_GYP_dom"/>
</dbReference>
<name>A0A1W1XZK6_9CLOT</name>
<dbReference type="PANTHER" id="PTHR43155">
    <property type="entry name" value="CYCLIC DI-GMP PHOSPHODIESTERASE PA4108-RELATED"/>
    <property type="match status" value="1"/>
</dbReference>